<gene>
    <name evidence="1" type="ORF">BDR25DRAFT_117712</name>
</gene>
<comment type="caution">
    <text evidence="1">The sequence shown here is derived from an EMBL/GenBank/DDBJ whole genome shotgun (WGS) entry which is preliminary data.</text>
</comment>
<proteinExistence type="predicted"/>
<dbReference type="Proteomes" id="UP000799755">
    <property type="component" value="Unassembled WGS sequence"/>
</dbReference>
<evidence type="ECO:0000313" key="1">
    <source>
        <dbReference type="EMBL" id="KAF2462925.1"/>
    </source>
</evidence>
<evidence type="ECO:0000313" key="2">
    <source>
        <dbReference type="Proteomes" id="UP000799755"/>
    </source>
</evidence>
<name>A0ACB6Q8Q8_9PLEO</name>
<organism evidence="1 2">
    <name type="scientific">Lindgomyces ingoldianus</name>
    <dbReference type="NCBI Taxonomy" id="673940"/>
    <lineage>
        <taxon>Eukaryota</taxon>
        <taxon>Fungi</taxon>
        <taxon>Dikarya</taxon>
        <taxon>Ascomycota</taxon>
        <taxon>Pezizomycotina</taxon>
        <taxon>Dothideomycetes</taxon>
        <taxon>Pleosporomycetidae</taxon>
        <taxon>Pleosporales</taxon>
        <taxon>Lindgomycetaceae</taxon>
        <taxon>Lindgomyces</taxon>
    </lineage>
</organism>
<sequence>MMFTDLVCLLCIGDDRFSTLKHTRPFAKKDPLQKHLNIHVANGEFRQGFRCKHPSCSEWIEGLGHFKNYAAFVHGV</sequence>
<keyword evidence="2" id="KW-1185">Reference proteome</keyword>
<dbReference type="EMBL" id="MU003557">
    <property type="protein sequence ID" value="KAF2462925.1"/>
    <property type="molecule type" value="Genomic_DNA"/>
</dbReference>
<reference evidence="1" key="1">
    <citation type="journal article" date="2020" name="Stud. Mycol.">
        <title>101 Dothideomycetes genomes: a test case for predicting lifestyles and emergence of pathogens.</title>
        <authorList>
            <person name="Haridas S."/>
            <person name="Albert R."/>
            <person name="Binder M."/>
            <person name="Bloem J."/>
            <person name="Labutti K."/>
            <person name="Salamov A."/>
            <person name="Andreopoulos B."/>
            <person name="Baker S."/>
            <person name="Barry K."/>
            <person name="Bills G."/>
            <person name="Bluhm B."/>
            <person name="Cannon C."/>
            <person name="Castanera R."/>
            <person name="Culley D."/>
            <person name="Daum C."/>
            <person name="Ezra D."/>
            <person name="Gonzalez J."/>
            <person name="Henrissat B."/>
            <person name="Kuo A."/>
            <person name="Liang C."/>
            <person name="Lipzen A."/>
            <person name="Lutzoni F."/>
            <person name="Magnuson J."/>
            <person name="Mondo S."/>
            <person name="Nolan M."/>
            <person name="Ohm R."/>
            <person name="Pangilinan J."/>
            <person name="Park H.-J."/>
            <person name="Ramirez L."/>
            <person name="Alfaro M."/>
            <person name="Sun H."/>
            <person name="Tritt A."/>
            <person name="Yoshinaga Y."/>
            <person name="Zwiers L.-H."/>
            <person name="Turgeon B."/>
            <person name="Goodwin S."/>
            <person name="Spatafora J."/>
            <person name="Crous P."/>
            <person name="Grigoriev I."/>
        </authorList>
    </citation>
    <scope>NUCLEOTIDE SEQUENCE</scope>
    <source>
        <strain evidence="1">ATCC 200398</strain>
    </source>
</reference>
<accession>A0ACB6Q8Q8</accession>
<protein>
    <submittedName>
        <fullName evidence="1">Uncharacterized protein</fullName>
    </submittedName>
</protein>